<keyword evidence="2" id="KW-0812">Transmembrane</keyword>
<sequence>MSNKNNDDGKKSSEHEQSREQGWLSESIDRKGFLKRTRRLGSFVIGGGIIGSLWPLACSNSKATNAPVPHTPSKTEGYPFQLGVASGDPLPDGVVLWTRLAPEPLTIGGGMESEPREVQWEIAEDDSFNNIVKSGTAIAKSQWAHSVHIEVEGLQPNREYYYRFKAGSEVSPVGRTKTTPAANEMVSQLNFAFASCQNYASGYYTAYDHMINEDLDVVFFLGDYIYEGDGQGHIGRGHIPKKTIHSLADFRIRHAQYKSDPSLQAAHAAFPWVVTMDDHEVKNNWAGINESADPQNEAAFQDLKARAFKAYYEHMPLRMPAKPGADIETQLYRRFIYGNLAQFNVLDTRQFRTDFACGTSHSANCAERLDPARTMLGDEQEQWLFNELQESSAVWDILPQQVFMGQMDRKEGPGESYSMDKWDGYTASRNRLFEAVKEHEVSNFVVLTGDIHRNFVSDLLEDFSDPQSPVLGTELVGTSISSAGDGADITASGKKYLAENPWIKFVNRQRGYVRCQVTPEQLKADFRVMPYVEKKGAPIKTRASFVVENGTPGAKRV</sequence>
<accession>A0ABT3PP95</accession>
<dbReference type="Proteomes" id="UP001207918">
    <property type="component" value="Unassembled WGS sequence"/>
</dbReference>
<dbReference type="PANTHER" id="PTHR43606">
    <property type="entry name" value="PHOSPHATASE, PUTATIVE (AFU_ORTHOLOGUE AFUA_6G08710)-RELATED"/>
    <property type="match status" value="1"/>
</dbReference>
<dbReference type="InterPro" id="IPR052900">
    <property type="entry name" value="Phospholipid_Metab_Enz"/>
</dbReference>
<proteinExistence type="predicted"/>
<dbReference type="InterPro" id="IPR029052">
    <property type="entry name" value="Metallo-depent_PP-like"/>
</dbReference>
<dbReference type="Pfam" id="PF16655">
    <property type="entry name" value="PhoD_N"/>
    <property type="match status" value="1"/>
</dbReference>
<evidence type="ECO:0000313" key="6">
    <source>
        <dbReference type="Proteomes" id="UP001207918"/>
    </source>
</evidence>
<dbReference type="RefSeq" id="WP_265766471.1">
    <property type="nucleotide sequence ID" value="NZ_JAGGJA010000008.1"/>
</dbReference>
<feature type="domain" description="PhoD-like phosphatase metallophosphatase" evidence="3">
    <location>
        <begin position="191"/>
        <end position="526"/>
    </location>
</feature>
<dbReference type="InterPro" id="IPR038607">
    <property type="entry name" value="PhoD-like_sf"/>
</dbReference>
<dbReference type="Gene3D" id="3.60.21.70">
    <property type="entry name" value="PhoD-like phosphatase"/>
    <property type="match status" value="1"/>
</dbReference>
<feature type="region of interest" description="Disordered" evidence="1">
    <location>
        <begin position="1"/>
        <end position="23"/>
    </location>
</feature>
<evidence type="ECO:0000259" key="3">
    <source>
        <dbReference type="Pfam" id="PF09423"/>
    </source>
</evidence>
<dbReference type="Pfam" id="PF09423">
    <property type="entry name" value="PhoD"/>
    <property type="match status" value="1"/>
</dbReference>
<organism evidence="5 6">
    <name type="scientific">Fodinibius salsisoli</name>
    <dbReference type="NCBI Taxonomy" id="2820877"/>
    <lineage>
        <taxon>Bacteria</taxon>
        <taxon>Pseudomonadati</taxon>
        <taxon>Balneolota</taxon>
        <taxon>Balneolia</taxon>
        <taxon>Balneolales</taxon>
        <taxon>Balneolaceae</taxon>
        <taxon>Fodinibius</taxon>
    </lineage>
</organism>
<name>A0ABT3PP95_9BACT</name>
<feature type="domain" description="Phospholipase D N-terminal" evidence="4">
    <location>
        <begin position="82"/>
        <end position="178"/>
    </location>
</feature>
<keyword evidence="6" id="KW-1185">Reference proteome</keyword>
<dbReference type="InterPro" id="IPR018946">
    <property type="entry name" value="PhoD-like_MPP"/>
</dbReference>
<dbReference type="EMBL" id="JAGGJA010000008">
    <property type="protein sequence ID" value="MCW9707681.1"/>
    <property type="molecule type" value="Genomic_DNA"/>
</dbReference>
<gene>
    <name evidence="5" type="ORF">J6I44_12510</name>
</gene>
<evidence type="ECO:0000313" key="5">
    <source>
        <dbReference type="EMBL" id="MCW9707681.1"/>
    </source>
</evidence>
<dbReference type="CDD" id="cd07389">
    <property type="entry name" value="MPP_PhoD"/>
    <property type="match status" value="1"/>
</dbReference>
<feature type="transmembrane region" description="Helical" evidence="2">
    <location>
        <begin position="40"/>
        <end position="57"/>
    </location>
</feature>
<dbReference type="Gene3D" id="2.60.40.380">
    <property type="entry name" value="Purple acid phosphatase-like, N-terminal"/>
    <property type="match status" value="1"/>
</dbReference>
<reference evidence="5 6" key="1">
    <citation type="submission" date="2021-03" db="EMBL/GenBank/DDBJ databases">
        <title>Aliifodinibius sp. nov., a new bacterium isolated from saline soil.</title>
        <authorList>
            <person name="Galisteo C."/>
            <person name="De La Haba R."/>
            <person name="Sanchez-Porro C."/>
            <person name="Ventosa A."/>
        </authorList>
    </citation>
    <scope>NUCLEOTIDE SEQUENCE [LARGE SCALE GENOMIC DNA]</scope>
    <source>
        <strain evidence="5 6">1BSP15-2V2</strain>
    </source>
</reference>
<evidence type="ECO:0000256" key="1">
    <source>
        <dbReference type="SAM" id="MobiDB-lite"/>
    </source>
</evidence>
<feature type="compositionally biased region" description="Basic and acidic residues" evidence="1">
    <location>
        <begin position="1"/>
        <end position="19"/>
    </location>
</feature>
<protein>
    <submittedName>
        <fullName evidence="5">Alkaline phosphatase D family protein</fullName>
    </submittedName>
</protein>
<keyword evidence="2" id="KW-0472">Membrane</keyword>
<evidence type="ECO:0000259" key="4">
    <source>
        <dbReference type="Pfam" id="PF16655"/>
    </source>
</evidence>
<comment type="caution">
    <text evidence="5">The sequence shown here is derived from an EMBL/GenBank/DDBJ whole genome shotgun (WGS) entry which is preliminary data.</text>
</comment>
<evidence type="ECO:0000256" key="2">
    <source>
        <dbReference type="SAM" id="Phobius"/>
    </source>
</evidence>
<dbReference type="SUPFAM" id="SSF56300">
    <property type="entry name" value="Metallo-dependent phosphatases"/>
    <property type="match status" value="1"/>
</dbReference>
<keyword evidence="2" id="KW-1133">Transmembrane helix</keyword>
<dbReference type="InterPro" id="IPR032093">
    <property type="entry name" value="PhoD_N"/>
</dbReference>
<dbReference type="PANTHER" id="PTHR43606:SF2">
    <property type="entry name" value="ALKALINE PHOSPHATASE FAMILY PROTEIN (AFU_ORTHOLOGUE AFUA_5G03860)"/>
    <property type="match status" value="1"/>
</dbReference>